<reference evidence="3" key="1">
    <citation type="submission" date="2019-12" db="UniProtKB">
        <authorList>
            <consortium name="WormBaseParasite"/>
        </authorList>
    </citation>
    <scope>IDENTIFICATION</scope>
</reference>
<dbReference type="WBParaSite" id="TMUE_3000014051.1">
    <property type="protein sequence ID" value="TMUE_3000014051.1"/>
    <property type="gene ID" value="WBGene00302113"/>
</dbReference>
<keyword evidence="2" id="KW-1185">Reference proteome</keyword>
<evidence type="ECO:0000313" key="2">
    <source>
        <dbReference type="Proteomes" id="UP000046395"/>
    </source>
</evidence>
<dbReference type="AlphaFoldDB" id="A0A5S6R337"/>
<feature type="region of interest" description="Disordered" evidence="1">
    <location>
        <begin position="24"/>
        <end position="64"/>
    </location>
</feature>
<dbReference type="Proteomes" id="UP000046395">
    <property type="component" value="Unassembled WGS sequence"/>
</dbReference>
<sequence>MRRDWSAGELASIASTRNLLHKLSRSISPPNHSSDEDGMTATLGRINTCNGNARPKNPIGRRTGKPLARRWATGTKRPWIGGRGSTFPGMTRHFFGRNYDPSRRLSWYPADWREHVAKIGPTEREVNNAHTAHARTIKQKPFAGYATNALNSDASPSTCQRQRKSRENDTVSFAKSSGALILSAKSGYGIVPDAPRIVQSLLESRSPTLVASAPATAETHGEVRFRRRRDRWPQGGGTDVYGGHRPLVAKSVRGKKSCGASIIVLSSETTNFANGHVSHSSPPNNECTAPAEDRHCRTCPYLANCICFEFKQMRKCKTGAATTKERLSHRTEPEVNERVARLIAKTTRRRNQLTKE</sequence>
<name>A0A5S6R337_TRIMR</name>
<accession>A0A5S6R337</accession>
<evidence type="ECO:0000313" key="3">
    <source>
        <dbReference type="WBParaSite" id="TMUE_3000014051.1"/>
    </source>
</evidence>
<protein>
    <submittedName>
        <fullName evidence="3">Uncharacterized protein</fullName>
    </submittedName>
</protein>
<organism evidence="2 3">
    <name type="scientific">Trichuris muris</name>
    <name type="common">Mouse whipworm</name>
    <dbReference type="NCBI Taxonomy" id="70415"/>
    <lineage>
        <taxon>Eukaryota</taxon>
        <taxon>Metazoa</taxon>
        <taxon>Ecdysozoa</taxon>
        <taxon>Nematoda</taxon>
        <taxon>Enoplea</taxon>
        <taxon>Dorylaimia</taxon>
        <taxon>Trichinellida</taxon>
        <taxon>Trichuridae</taxon>
        <taxon>Trichuris</taxon>
    </lineage>
</organism>
<proteinExistence type="predicted"/>
<evidence type="ECO:0000256" key="1">
    <source>
        <dbReference type="SAM" id="MobiDB-lite"/>
    </source>
</evidence>